<dbReference type="AlphaFoldDB" id="A0A8X6P206"/>
<sequence>MQKGLVSCTENEECGIQVSSTRQLENLVYCTENEESTGLRCLQTNKAESCWSQWTVKLRDSSHSTTQSKLPD</sequence>
<comment type="caution">
    <text evidence="1">The sequence shown here is derived from an EMBL/GenBank/DDBJ whole genome shotgun (WGS) entry which is preliminary data.</text>
</comment>
<evidence type="ECO:0000313" key="1">
    <source>
        <dbReference type="EMBL" id="GFT47370.1"/>
    </source>
</evidence>
<keyword evidence="2" id="KW-1185">Reference proteome</keyword>
<proteinExistence type="predicted"/>
<accession>A0A8X6P206</accession>
<organism evidence="1 2">
    <name type="scientific">Nephila pilipes</name>
    <name type="common">Giant wood spider</name>
    <name type="synonym">Nephila maculata</name>
    <dbReference type="NCBI Taxonomy" id="299642"/>
    <lineage>
        <taxon>Eukaryota</taxon>
        <taxon>Metazoa</taxon>
        <taxon>Ecdysozoa</taxon>
        <taxon>Arthropoda</taxon>
        <taxon>Chelicerata</taxon>
        <taxon>Arachnida</taxon>
        <taxon>Araneae</taxon>
        <taxon>Araneomorphae</taxon>
        <taxon>Entelegynae</taxon>
        <taxon>Araneoidea</taxon>
        <taxon>Nephilidae</taxon>
        <taxon>Nephila</taxon>
    </lineage>
</organism>
<dbReference type="Proteomes" id="UP000887013">
    <property type="component" value="Unassembled WGS sequence"/>
</dbReference>
<name>A0A8X6P206_NEPPI</name>
<protein>
    <submittedName>
        <fullName evidence="1">Uncharacterized protein</fullName>
    </submittedName>
</protein>
<dbReference type="EMBL" id="BMAW01016128">
    <property type="protein sequence ID" value="GFT47370.1"/>
    <property type="molecule type" value="Genomic_DNA"/>
</dbReference>
<evidence type="ECO:0000313" key="2">
    <source>
        <dbReference type="Proteomes" id="UP000887013"/>
    </source>
</evidence>
<gene>
    <name evidence="1" type="ORF">NPIL_61161</name>
</gene>
<reference evidence="1" key="1">
    <citation type="submission" date="2020-08" db="EMBL/GenBank/DDBJ databases">
        <title>Multicomponent nature underlies the extraordinary mechanical properties of spider dragline silk.</title>
        <authorList>
            <person name="Kono N."/>
            <person name="Nakamura H."/>
            <person name="Mori M."/>
            <person name="Yoshida Y."/>
            <person name="Ohtoshi R."/>
            <person name="Malay A.D."/>
            <person name="Moran D.A.P."/>
            <person name="Tomita M."/>
            <person name="Numata K."/>
            <person name="Arakawa K."/>
        </authorList>
    </citation>
    <scope>NUCLEOTIDE SEQUENCE</scope>
</reference>